<gene>
    <name evidence="4" type="ORF">ACFSW7_02695</name>
</gene>
<keyword evidence="1 2" id="KW-0597">Phosphoprotein</keyword>
<dbReference type="Proteomes" id="UP001597492">
    <property type="component" value="Unassembled WGS sequence"/>
</dbReference>
<feature type="domain" description="Response regulatory" evidence="3">
    <location>
        <begin position="6"/>
        <end position="119"/>
    </location>
</feature>
<dbReference type="InterPro" id="IPR001789">
    <property type="entry name" value="Sig_transdc_resp-reg_receiver"/>
</dbReference>
<proteinExistence type="predicted"/>
<evidence type="ECO:0000256" key="2">
    <source>
        <dbReference type="PROSITE-ProRule" id="PRU00169"/>
    </source>
</evidence>
<dbReference type="Pfam" id="PF00072">
    <property type="entry name" value="Response_reg"/>
    <property type="match status" value="1"/>
</dbReference>
<dbReference type="SMART" id="SM00448">
    <property type="entry name" value="REC"/>
    <property type="match status" value="1"/>
</dbReference>
<dbReference type="InterPro" id="IPR050595">
    <property type="entry name" value="Bact_response_regulator"/>
</dbReference>
<dbReference type="EMBL" id="JBHUNE010000003">
    <property type="protein sequence ID" value="MFD2757285.1"/>
    <property type="molecule type" value="Genomic_DNA"/>
</dbReference>
<feature type="modified residue" description="4-aspartylphosphate" evidence="2">
    <location>
        <position position="55"/>
    </location>
</feature>
<dbReference type="PANTHER" id="PTHR44591:SF3">
    <property type="entry name" value="RESPONSE REGULATORY DOMAIN-CONTAINING PROTEIN"/>
    <property type="match status" value="1"/>
</dbReference>
<evidence type="ECO:0000256" key="1">
    <source>
        <dbReference type="ARBA" id="ARBA00022553"/>
    </source>
</evidence>
<evidence type="ECO:0000313" key="4">
    <source>
        <dbReference type="EMBL" id="MFD2757285.1"/>
    </source>
</evidence>
<comment type="caution">
    <text evidence="4">The sequence shown here is derived from an EMBL/GenBank/DDBJ whole genome shotgun (WGS) entry which is preliminary data.</text>
</comment>
<reference evidence="5" key="1">
    <citation type="journal article" date="2019" name="Int. J. Syst. Evol. Microbiol.">
        <title>The Global Catalogue of Microorganisms (GCM) 10K type strain sequencing project: providing services to taxonomists for standard genome sequencing and annotation.</title>
        <authorList>
            <consortium name="The Broad Institute Genomics Platform"/>
            <consortium name="The Broad Institute Genome Sequencing Center for Infectious Disease"/>
            <person name="Wu L."/>
            <person name="Ma J."/>
        </authorList>
    </citation>
    <scope>NUCLEOTIDE SEQUENCE [LARGE SCALE GENOMIC DNA]</scope>
    <source>
        <strain evidence="5">TISTR 1514</strain>
    </source>
</reference>
<sequence>MTDRRNALVIEDDDDIRRLLELVLERSGFDVEHAATGREGADAAVAREHDLVTVDLGLPDIDGGEIVREIRPSVAGKIVVISARAMEKYRAASLDAGADAFLTKPFRPRELREQLESLLA</sequence>
<keyword evidence="5" id="KW-1185">Reference proteome</keyword>
<evidence type="ECO:0000313" key="5">
    <source>
        <dbReference type="Proteomes" id="UP001597492"/>
    </source>
</evidence>
<dbReference type="SUPFAM" id="SSF52172">
    <property type="entry name" value="CheY-like"/>
    <property type="match status" value="1"/>
</dbReference>
<name>A0ABW5UY67_9MICO</name>
<accession>A0ABW5UY67</accession>
<protein>
    <submittedName>
        <fullName evidence="4">Response regulator transcription factor</fullName>
    </submittedName>
</protein>
<dbReference type="PROSITE" id="PS50110">
    <property type="entry name" value="RESPONSE_REGULATORY"/>
    <property type="match status" value="1"/>
</dbReference>
<organism evidence="4 5">
    <name type="scientific">Gulosibacter faecalis</name>
    <dbReference type="NCBI Taxonomy" id="272240"/>
    <lineage>
        <taxon>Bacteria</taxon>
        <taxon>Bacillati</taxon>
        <taxon>Actinomycetota</taxon>
        <taxon>Actinomycetes</taxon>
        <taxon>Micrococcales</taxon>
        <taxon>Microbacteriaceae</taxon>
        <taxon>Gulosibacter</taxon>
    </lineage>
</organism>
<dbReference type="RefSeq" id="WP_019617834.1">
    <property type="nucleotide sequence ID" value="NZ_JBHUNE010000003.1"/>
</dbReference>
<dbReference type="PANTHER" id="PTHR44591">
    <property type="entry name" value="STRESS RESPONSE REGULATOR PROTEIN 1"/>
    <property type="match status" value="1"/>
</dbReference>
<dbReference type="Gene3D" id="3.40.50.2300">
    <property type="match status" value="1"/>
</dbReference>
<dbReference type="InterPro" id="IPR011006">
    <property type="entry name" value="CheY-like_superfamily"/>
</dbReference>
<evidence type="ECO:0000259" key="3">
    <source>
        <dbReference type="PROSITE" id="PS50110"/>
    </source>
</evidence>